<reference evidence="1 2" key="1">
    <citation type="journal article" date="2014" name="World J. Microbiol. Biotechnol.">
        <title>Biodiversity and physiological characteristics of Antarctic and Arctic lichens-associated bacteria.</title>
        <authorList>
            <person name="Lee Y.M."/>
            <person name="Kim E.H."/>
            <person name="Lee H.K."/>
            <person name="Hong S.G."/>
        </authorList>
    </citation>
    <scope>NUCLEOTIDE SEQUENCE [LARGE SCALE GENOMIC DNA]</scope>
    <source>
        <strain evidence="1 2">PAMC 26569</strain>
        <plasmid evidence="1">unnamed2</plasmid>
    </source>
</reference>
<dbReference type="AlphaFoldDB" id="A0A6M8HZ02"/>
<dbReference type="EMBL" id="CP053710">
    <property type="protein sequence ID" value="QKE93486.1"/>
    <property type="molecule type" value="Genomic_DNA"/>
</dbReference>
<sequence length="78" mass="8468">MKISLCIEGAENSKSAAGPVTALYTGVVQIEWLYIVFFSGSAIKRVETPTNEDVYGDREGSSWRARPVVTTLSGTARQ</sequence>
<dbReference type="RefSeq" id="WP_171834371.1">
    <property type="nucleotide sequence ID" value="NZ_CP053710.1"/>
</dbReference>
<protein>
    <submittedName>
        <fullName evidence="1">Uncharacterized protein</fullName>
    </submittedName>
</protein>
<keyword evidence="2" id="KW-1185">Reference proteome</keyword>
<dbReference type="Proteomes" id="UP000500767">
    <property type="component" value="Plasmid unnamed2"/>
</dbReference>
<accession>A0A6M8HZ02</accession>
<proteinExistence type="predicted"/>
<evidence type="ECO:0000313" key="1">
    <source>
        <dbReference type="EMBL" id="QKE93486.1"/>
    </source>
</evidence>
<name>A0A6M8HZ02_9PROT</name>
<gene>
    <name evidence="1" type="ORF">HN018_25295</name>
</gene>
<keyword evidence="1" id="KW-0614">Plasmid</keyword>
<evidence type="ECO:0000313" key="2">
    <source>
        <dbReference type="Proteomes" id="UP000500767"/>
    </source>
</evidence>
<dbReference type="KEGG" id="lck:HN018_25295"/>
<organism evidence="1 2">
    <name type="scientific">Lichenicola cladoniae</name>
    <dbReference type="NCBI Taxonomy" id="1484109"/>
    <lineage>
        <taxon>Bacteria</taxon>
        <taxon>Pseudomonadati</taxon>
        <taxon>Pseudomonadota</taxon>
        <taxon>Alphaproteobacteria</taxon>
        <taxon>Acetobacterales</taxon>
        <taxon>Acetobacteraceae</taxon>
        <taxon>Lichenicola</taxon>
    </lineage>
</organism>
<geneLocation type="plasmid" evidence="1 2">
    <name>unnamed2</name>
</geneLocation>